<dbReference type="UniPathway" id="UPA00143"/>
<accession>A0A834FEL3</accession>
<dbReference type="EMBL" id="WKFB01000207">
    <property type="protein sequence ID" value="KAF6731729.1"/>
    <property type="molecule type" value="Genomic_DNA"/>
</dbReference>
<dbReference type="PANTHER" id="PTHR46675:SF3">
    <property type="entry name" value="E3 UBIQUITIN-PROTEIN LIGASE RNF182"/>
    <property type="match status" value="1"/>
</dbReference>
<keyword evidence="1" id="KW-0812">Transmembrane</keyword>
<evidence type="ECO:0000313" key="3">
    <source>
        <dbReference type="Proteomes" id="UP000646548"/>
    </source>
</evidence>
<gene>
    <name evidence="2" type="ORF">FQA47_020676</name>
</gene>
<feature type="transmembrane region" description="Helical" evidence="1">
    <location>
        <begin position="98"/>
        <end position="117"/>
    </location>
</feature>
<organism evidence="2 3">
    <name type="scientific">Oryzias melastigma</name>
    <name type="common">Marine medaka</name>
    <dbReference type="NCBI Taxonomy" id="30732"/>
    <lineage>
        <taxon>Eukaryota</taxon>
        <taxon>Metazoa</taxon>
        <taxon>Chordata</taxon>
        <taxon>Craniata</taxon>
        <taxon>Vertebrata</taxon>
        <taxon>Euteleostomi</taxon>
        <taxon>Actinopterygii</taxon>
        <taxon>Neopterygii</taxon>
        <taxon>Teleostei</taxon>
        <taxon>Neoteleostei</taxon>
        <taxon>Acanthomorphata</taxon>
        <taxon>Ovalentaria</taxon>
        <taxon>Atherinomorphae</taxon>
        <taxon>Beloniformes</taxon>
        <taxon>Adrianichthyidae</taxon>
        <taxon>Oryziinae</taxon>
        <taxon>Oryzias</taxon>
    </lineage>
</organism>
<dbReference type="InterPro" id="IPR042285">
    <property type="entry name" value="RNF182"/>
</dbReference>
<feature type="transmembrane region" description="Helical" evidence="1">
    <location>
        <begin position="123"/>
        <end position="145"/>
    </location>
</feature>
<reference evidence="2" key="1">
    <citation type="journal article" name="BMC Genomics">
        <title>Long-read sequencing and de novo genome assembly of marine medaka (Oryzias melastigma).</title>
        <authorList>
            <person name="Liang P."/>
            <person name="Saqib H.S.A."/>
            <person name="Ni X."/>
            <person name="Shen Y."/>
        </authorList>
    </citation>
    <scope>NUCLEOTIDE SEQUENCE</scope>
    <source>
        <strain evidence="2">Bigg-433</strain>
    </source>
</reference>
<evidence type="ECO:0000313" key="2">
    <source>
        <dbReference type="EMBL" id="KAF6731729.1"/>
    </source>
</evidence>
<evidence type="ECO:0000256" key="1">
    <source>
        <dbReference type="SAM" id="Phobius"/>
    </source>
</evidence>
<proteinExistence type="predicted"/>
<dbReference type="AlphaFoldDB" id="A0A834FEL3"/>
<name>A0A834FEL3_ORYME</name>
<comment type="caution">
    <text evidence="2">The sequence shown here is derived from an EMBL/GenBank/DDBJ whole genome shotgun (WGS) entry which is preliminary data.</text>
</comment>
<dbReference type="PANTHER" id="PTHR46675">
    <property type="entry name" value="E3 UBIQUITIN-PROTEIN LIGASE RNF182"/>
    <property type="match status" value="1"/>
</dbReference>
<keyword evidence="1" id="KW-1133">Transmembrane helix</keyword>
<sequence>MEDDRHILAVLSCQDRAQRQEGGKMEEEEQEEVRRHPTTLQTVWSSRSWSFLMTLLPQTRSVCSTWWACTAPPSLDSLPCNLPAHKFHAWSSRSFPRCLLGALCLVFFSSLPLGIYLLMVGQLWLGVVLISLVPCTLLLLILYCFCQCLCHELMEEVTARRRPQP</sequence>
<dbReference type="Proteomes" id="UP000646548">
    <property type="component" value="Unassembled WGS sequence"/>
</dbReference>
<protein>
    <submittedName>
        <fullName evidence="2">E3 ubiquitin-protein ligase RNF182</fullName>
    </submittedName>
</protein>
<dbReference type="GO" id="GO:0016567">
    <property type="term" value="P:protein ubiquitination"/>
    <property type="evidence" value="ECO:0007669"/>
    <property type="project" value="UniProtKB-UniPathway"/>
</dbReference>
<keyword evidence="1" id="KW-0472">Membrane</keyword>